<evidence type="ECO:0000313" key="2">
    <source>
        <dbReference type="Proteomes" id="UP000583800"/>
    </source>
</evidence>
<keyword evidence="2" id="KW-1185">Reference proteome</keyword>
<reference evidence="1 2" key="1">
    <citation type="submission" date="2020-08" db="EMBL/GenBank/DDBJ databases">
        <title>Sequencing the genomes of 1000 actinobacteria strains.</title>
        <authorList>
            <person name="Klenk H.-P."/>
        </authorList>
    </citation>
    <scope>NUCLEOTIDE SEQUENCE [LARGE SCALE GENOMIC DNA]</scope>
    <source>
        <strain evidence="1 2">DSM 45913</strain>
    </source>
</reference>
<dbReference type="AlphaFoldDB" id="A0A7X0BZA5"/>
<gene>
    <name evidence="1" type="ORF">FHU36_001996</name>
</gene>
<evidence type="ECO:0000313" key="1">
    <source>
        <dbReference type="EMBL" id="MBB6345487.1"/>
    </source>
</evidence>
<comment type="caution">
    <text evidence="1">The sequence shown here is derived from an EMBL/GenBank/DDBJ whole genome shotgun (WGS) entry which is preliminary data.</text>
</comment>
<name>A0A7X0BZA5_9ACTN</name>
<proteinExistence type="predicted"/>
<dbReference type="Proteomes" id="UP000583800">
    <property type="component" value="Unassembled WGS sequence"/>
</dbReference>
<dbReference type="EMBL" id="JACHJB010000001">
    <property type="protein sequence ID" value="MBB6345487.1"/>
    <property type="molecule type" value="Genomic_DNA"/>
</dbReference>
<accession>A0A7X0BZA5</accession>
<sequence>MGLSAIAERAHNASYGLLLVTWNLMAKYPNDHPEANQSR</sequence>
<protein>
    <submittedName>
        <fullName evidence="1">Uncharacterized protein</fullName>
    </submittedName>
</protein>
<organism evidence="1 2">
    <name type="scientific">Nonomuraea muscovyensis</name>
    <dbReference type="NCBI Taxonomy" id="1124761"/>
    <lineage>
        <taxon>Bacteria</taxon>
        <taxon>Bacillati</taxon>
        <taxon>Actinomycetota</taxon>
        <taxon>Actinomycetes</taxon>
        <taxon>Streptosporangiales</taxon>
        <taxon>Streptosporangiaceae</taxon>
        <taxon>Nonomuraea</taxon>
    </lineage>
</organism>